<keyword evidence="5" id="KW-1185">Reference proteome</keyword>
<feature type="compositionally biased region" description="Polar residues" evidence="2">
    <location>
        <begin position="255"/>
        <end position="272"/>
    </location>
</feature>
<name>A0A1L0D0K0_9ASCO</name>
<dbReference type="OrthoDB" id="428577at2759"/>
<dbReference type="Proteomes" id="UP000183365">
    <property type="component" value="Unassembled WGS sequence"/>
</dbReference>
<dbReference type="Pfam" id="PF12550">
    <property type="entry name" value="GCR1_C"/>
    <property type="match status" value="1"/>
</dbReference>
<gene>
    <name evidence="4" type="ORF">HGUI_02839</name>
</gene>
<feature type="compositionally biased region" description="Polar residues" evidence="2">
    <location>
        <begin position="470"/>
        <end position="494"/>
    </location>
</feature>
<proteinExistence type="predicted"/>
<feature type="compositionally biased region" description="Polar residues" evidence="2">
    <location>
        <begin position="503"/>
        <end position="512"/>
    </location>
</feature>
<dbReference type="VEuPathDB" id="FungiDB:HGUI_02839"/>
<dbReference type="EMBL" id="FQNF01000058">
    <property type="protein sequence ID" value="SGZ40639.1"/>
    <property type="molecule type" value="Genomic_DNA"/>
</dbReference>
<evidence type="ECO:0000256" key="1">
    <source>
        <dbReference type="SAM" id="Coils"/>
    </source>
</evidence>
<dbReference type="GO" id="GO:0000981">
    <property type="term" value="F:DNA-binding transcription factor activity, RNA polymerase II-specific"/>
    <property type="evidence" value="ECO:0007669"/>
    <property type="project" value="TreeGrafter"/>
</dbReference>
<feature type="compositionally biased region" description="Polar residues" evidence="2">
    <location>
        <begin position="209"/>
        <end position="223"/>
    </location>
</feature>
<feature type="region of interest" description="Disordered" evidence="2">
    <location>
        <begin position="470"/>
        <end position="552"/>
    </location>
</feature>
<protein>
    <recommendedName>
        <fullName evidence="3">Transcription activator GCR1-like domain-containing protein</fullName>
    </recommendedName>
</protein>
<dbReference type="PANTHER" id="PTHR37784">
    <property type="entry name" value="PROTEIN MSN1"/>
    <property type="match status" value="1"/>
</dbReference>
<dbReference type="PANTHER" id="PTHR37784:SF2">
    <property type="entry name" value="HIGH-OSMOLARITY-INDUCED TRANSCRIPTION PROTEIN 1"/>
    <property type="match status" value="1"/>
</dbReference>
<feature type="region of interest" description="Disordered" evidence="2">
    <location>
        <begin position="204"/>
        <end position="283"/>
    </location>
</feature>
<feature type="region of interest" description="Disordered" evidence="2">
    <location>
        <begin position="70"/>
        <end position="121"/>
    </location>
</feature>
<dbReference type="InterPro" id="IPR022210">
    <property type="entry name" value="TF_GCR1-like"/>
</dbReference>
<evidence type="ECO:0000256" key="2">
    <source>
        <dbReference type="SAM" id="MobiDB-lite"/>
    </source>
</evidence>
<feature type="coiled-coil region" evidence="1">
    <location>
        <begin position="423"/>
        <end position="450"/>
    </location>
</feature>
<dbReference type="InterPro" id="IPR052146">
    <property type="entry name" value="HOT1"/>
</dbReference>
<feature type="compositionally biased region" description="Low complexity" evidence="2">
    <location>
        <begin position="244"/>
        <end position="254"/>
    </location>
</feature>
<evidence type="ECO:0000313" key="4">
    <source>
        <dbReference type="EMBL" id="SGZ40639.1"/>
    </source>
</evidence>
<dbReference type="GO" id="GO:0000978">
    <property type="term" value="F:RNA polymerase II cis-regulatory region sequence-specific DNA binding"/>
    <property type="evidence" value="ECO:0007669"/>
    <property type="project" value="TreeGrafter"/>
</dbReference>
<reference evidence="5" key="1">
    <citation type="submission" date="2016-11" db="EMBL/GenBank/DDBJ databases">
        <authorList>
            <person name="Guldener U."/>
        </authorList>
    </citation>
    <scope>NUCLEOTIDE SEQUENCE [LARGE SCALE GENOMIC DNA]</scope>
</reference>
<evidence type="ECO:0000313" key="5">
    <source>
        <dbReference type="Proteomes" id="UP000183365"/>
    </source>
</evidence>
<dbReference type="GO" id="GO:0060963">
    <property type="term" value="P:positive regulation of ribosomal protein gene transcription by RNA polymerase II"/>
    <property type="evidence" value="ECO:0007669"/>
    <property type="project" value="TreeGrafter"/>
</dbReference>
<sequence>MIPSDQENIPKSDNMSEYIVNQTFDNHTNNTPKEHINNTSENAYKKPKLNFSMADLNIENNFDESKKLSLNSSTNTQETAFNSNETNYPYTNESMGLQSSGRKRFSISQSPKSNVSSGFKSDGNVYSDQSAHKIYDIDSRVINLENTVNKLLDIVNQSNNILKNSLGNNVPIGNNAANSNKQDPKHLKTTQELLYKQIVDPSIPENNEESISPITTTVKNPITQEPKLFKLDPKKINKKRNRSKSNSAKSSTTKLNALNKSEEMNQLQVNTQDTDEKSLNSNTNRGYLMNNVLFNDGDVRKRNSSIDLPLPLNSFSSEFINPNNPNSNSISIPPNAYSSGVPSIFNSANVNKMSYPQLQPLMIPQHTDGNHMMYTDPEYGRQNSAMPNMVNGFAYPGYSPKGMPLSGSMDYLSSVRTSFDEKQIQMYQQLQQLNQKQNQLNKQYVDKMQTPMHPPSNFKMEFLTSNGQYPSELMRNTSESNGNISKSGTNSIADAQNMKDDVMSSQQSNDSTNDLRKVSTPDVTSLLGSKGRLKPVSSSKKNPKPKPKRQYEISRAPSNIYQVWHEYRYGIDGNPALILLDKKYGNAWLEKKSKKTYSRRKVIYEYIIRGISKGIDENVLINNLEELRVYEDQSGKTLKKGVGWIQDKIINVNAALGYEKLDEMIESGEMRALIYDEHRLKLLMEQNHHRGEAHSDG</sequence>
<accession>A0A1L0D0K0</accession>
<feature type="domain" description="Transcription activator GCR1-like" evidence="3">
    <location>
        <begin position="551"/>
        <end position="628"/>
    </location>
</feature>
<organism evidence="4 5">
    <name type="scientific">Hanseniaspora guilliermondii</name>
    <dbReference type="NCBI Taxonomy" id="56406"/>
    <lineage>
        <taxon>Eukaryota</taxon>
        <taxon>Fungi</taxon>
        <taxon>Dikarya</taxon>
        <taxon>Ascomycota</taxon>
        <taxon>Saccharomycotina</taxon>
        <taxon>Saccharomycetes</taxon>
        <taxon>Saccharomycodales</taxon>
        <taxon>Saccharomycodaceae</taxon>
        <taxon>Hanseniaspora</taxon>
    </lineage>
</organism>
<evidence type="ECO:0000259" key="3">
    <source>
        <dbReference type="Pfam" id="PF12550"/>
    </source>
</evidence>
<dbReference type="AlphaFoldDB" id="A0A1L0D0K0"/>
<keyword evidence="1" id="KW-0175">Coiled coil</keyword>